<gene>
    <name evidence="2" type="ORF">GDH07_14050</name>
</gene>
<name>A0A7X1U4R2_9PSED</name>
<accession>A0A7X1U4R2</accession>
<feature type="chain" id="PRO_5030860834" evidence="1">
    <location>
        <begin position="26"/>
        <end position="168"/>
    </location>
</feature>
<feature type="signal peptide" evidence="1">
    <location>
        <begin position="1"/>
        <end position="25"/>
    </location>
</feature>
<keyword evidence="1" id="KW-0732">Signal</keyword>
<proteinExistence type="predicted"/>
<protein>
    <submittedName>
        <fullName evidence="2">Protein activator of alkane oxidation PraB</fullName>
    </submittedName>
</protein>
<dbReference type="AlphaFoldDB" id="A0A7X1U4R2"/>
<sequence>MKGIKTLVSATALFTCLGAASMANAASIVFDSGATSGNFTTPGGSITVRSPSSFGAPVTCNINFSGSINNGVASITGATVSGSNPLCSLPKITGLPWTLTANSTTAGTVTNVGYSISSFPSTNCGPTTIAVAWSNTTNSLSLSTPQSLAGGCTVDVLNAKPDPKAKVI</sequence>
<organism evidence="2 3">
    <name type="scientific">Pseudomonas piscis</name>
    <dbReference type="NCBI Taxonomy" id="2614538"/>
    <lineage>
        <taxon>Bacteria</taxon>
        <taxon>Pseudomonadati</taxon>
        <taxon>Pseudomonadota</taxon>
        <taxon>Gammaproteobacteria</taxon>
        <taxon>Pseudomonadales</taxon>
        <taxon>Pseudomonadaceae</taxon>
        <taxon>Pseudomonas</taxon>
    </lineage>
</organism>
<dbReference type="NCBIfam" id="NF041562">
    <property type="entry name" value="PraB"/>
    <property type="match status" value="1"/>
</dbReference>
<evidence type="ECO:0000256" key="1">
    <source>
        <dbReference type="SAM" id="SignalP"/>
    </source>
</evidence>
<dbReference type="Proteomes" id="UP000486534">
    <property type="component" value="Unassembled WGS sequence"/>
</dbReference>
<dbReference type="RefSeq" id="WP_152897933.1">
    <property type="nucleotide sequence ID" value="NZ_WHUV01000002.1"/>
</dbReference>
<evidence type="ECO:0000313" key="2">
    <source>
        <dbReference type="EMBL" id="MQA54434.1"/>
    </source>
</evidence>
<reference evidence="2 3" key="1">
    <citation type="submission" date="2019-10" db="EMBL/GenBank/DDBJ databases">
        <title>Pseudomonas dajingensis sp. nov., isolated from the profound head ulcers of farmed Murray cod (Maccullochella peelii peelii).</title>
        <authorList>
            <person name="Liu Y."/>
        </authorList>
    </citation>
    <scope>NUCLEOTIDE SEQUENCE [LARGE SCALE GENOMIC DNA]</scope>
    <source>
        <strain evidence="2 3">MC042</strain>
    </source>
</reference>
<evidence type="ECO:0000313" key="3">
    <source>
        <dbReference type="Proteomes" id="UP000486534"/>
    </source>
</evidence>
<comment type="caution">
    <text evidence="2">The sequence shown here is derived from an EMBL/GenBank/DDBJ whole genome shotgun (WGS) entry which is preliminary data.</text>
</comment>
<dbReference type="EMBL" id="WHUV01000002">
    <property type="protein sequence ID" value="MQA54434.1"/>
    <property type="molecule type" value="Genomic_DNA"/>
</dbReference>